<evidence type="ECO:0000256" key="2">
    <source>
        <dbReference type="SAM" id="Phobius"/>
    </source>
</evidence>
<feature type="domain" description="Nudix hydrolase" evidence="3">
    <location>
        <begin position="64"/>
        <end position="225"/>
    </location>
</feature>
<dbReference type="Pfam" id="PF00487">
    <property type="entry name" value="FA_desaturase"/>
    <property type="match status" value="1"/>
</dbReference>
<dbReference type="AlphaFoldDB" id="A0A9Q9DVH5"/>
<dbReference type="VEuPathDB" id="FungiDB:yc1106_08131"/>
<dbReference type="EMBL" id="CP089279">
    <property type="protein sequence ID" value="USP80857.1"/>
    <property type="molecule type" value="Genomic_DNA"/>
</dbReference>
<dbReference type="GO" id="GO:0016491">
    <property type="term" value="F:oxidoreductase activity"/>
    <property type="evidence" value="ECO:0007669"/>
    <property type="project" value="InterPro"/>
</dbReference>
<dbReference type="GO" id="GO:0006629">
    <property type="term" value="P:lipid metabolic process"/>
    <property type="evidence" value="ECO:0007669"/>
    <property type="project" value="InterPro"/>
</dbReference>
<evidence type="ECO:0000313" key="4">
    <source>
        <dbReference type="EMBL" id="USP80857.1"/>
    </source>
</evidence>
<dbReference type="PANTHER" id="PTHR32100">
    <property type="entry name" value="OMEGA-6 FATTY ACID DESATURASE, CHLOROPLASTIC"/>
    <property type="match status" value="1"/>
</dbReference>
<accession>A0A9Q9DVH5</accession>
<keyword evidence="2" id="KW-0812">Transmembrane</keyword>
<dbReference type="Pfam" id="PF00293">
    <property type="entry name" value="NUDIX"/>
    <property type="match status" value="1"/>
</dbReference>
<sequence>MAAVSTDDLVSHLQSVLLELNANPYPDVACPPNLPKRASVALILRIQPSYSHWPDSSDSPLPKRRRRSSAVKPKDEFDFESSLSSFFEQEWVKHGDPELLFIKRATRVGDKWNGHVALPGGKRDPEDSDDQVTAAREALEEVGIDLSPENAIAVGNLPQRIVTTSWGKVPLMVLCPYIYLLTSPSYPSQRLQPTEVASSHWVPIRALLSPALRTHEYADVSARLAKSELGIKRWFLQAMLSQMMFAAIQLVPSNSTHCATIPDFIPINEEAQGVVNHIRDALAGPASRSRDRKPPLLLWGLTLGVVSDFLEHIPPHNALELWTYPTFTSWDVRFVLWAMSYRFRKQKSLELSSAGSSVSTTGQQDFPGIGSEALGSLEKEQEKPGLLLLLPPLSYPNFTNHALLFASSIMATTTARSQKPAMKRNKTADSAVNSVSASPFDSPAASASNTSLSSLDEQPKTTKKPHGKLLDTYGNEFEIPDYTIKELRDAIPKHCFERSAIRGLGYVARDLASLAATFYIFHNYVTPETVPSMALRSVLWAGYTVLQGLFGTGLWVLAHECGHQAFSPSKTLNDSVGWFCHSLFLVPYFSWKISHGKHHKATGHMERDMVFVPKTREIYASRVGKLVHEISELTEETPVYTLLHSIGQQLAGWPMYLFTNVTGHNFHERQIEGKGKGKKNGFFGGVNHFNPSSPLYEKRDEHLILLSDLGIALVIAGLTWVGKNFGFNNLLVWYIIPYLWVNHWLVMITFLQHTDPTLPHYDAETWTYTRGAAATIDREFGFIGRYLLHGIVETHVLHHYISTIPFYHADEATEAIKPIMGRHYRSDTKDGTIGFFKALWKSARWCQWVEPSVDAEGEGKGVLFFRNHNGLGVPPQKIPPPSATKGAKMEVGPESDNE</sequence>
<evidence type="ECO:0000259" key="3">
    <source>
        <dbReference type="PROSITE" id="PS51462"/>
    </source>
</evidence>
<dbReference type="OrthoDB" id="1461976at2759"/>
<proteinExistence type="predicted"/>
<dbReference type="InterPro" id="IPR012171">
    <property type="entry name" value="Fatty_acid_desaturase"/>
</dbReference>
<feature type="compositionally biased region" description="Low complexity" evidence="1">
    <location>
        <begin position="434"/>
        <end position="454"/>
    </location>
</feature>
<dbReference type="Proteomes" id="UP001056012">
    <property type="component" value="Chromosome 6"/>
</dbReference>
<reference evidence="4" key="1">
    <citation type="submission" date="2021-12" db="EMBL/GenBank/DDBJ databases">
        <title>Curvularia clavata genome.</title>
        <authorList>
            <person name="Cao Y."/>
        </authorList>
    </citation>
    <scope>NUCLEOTIDE SEQUENCE</scope>
    <source>
        <strain evidence="4">Yc1106</strain>
    </source>
</reference>
<name>A0A9Q9DVH5_CURCL</name>
<protein>
    <recommendedName>
        <fullName evidence="3">Nudix hydrolase domain-containing protein</fullName>
    </recommendedName>
</protein>
<dbReference type="PROSITE" id="PS51462">
    <property type="entry name" value="NUDIX"/>
    <property type="match status" value="1"/>
</dbReference>
<feature type="region of interest" description="Disordered" evidence="1">
    <location>
        <begin position="52"/>
        <end position="72"/>
    </location>
</feature>
<organism evidence="4 5">
    <name type="scientific">Curvularia clavata</name>
    <dbReference type="NCBI Taxonomy" id="95742"/>
    <lineage>
        <taxon>Eukaryota</taxon>
        <taxon>Fungi</taxon>
        <taxon>Dikarya</taxon>
        <taxon>Ascomycota</taxon>
        <taxon>Pezizomycotina</taxon>
        <taxon>Dothideomycetes</taxon>
        <taxon>Pleosporomycetidae</taxon>
        <taxon>Pleosporales</taxon>
        <taxon>Pleosporineae</taxon>
        <taxon>Pleosporaceae</taxon>
        <taxon>Curvularia</taxon>
    </lineage>
</organism>
<dbReference type="InterPro" id="IPR005804">
    <property type="entry name" value="FA_desaturase_dom"/>
</dbReference>
<dbReference type="CDD" id="cd03426">
    <property type="entry name" value="NUDIX_CoAse_Nudt7"/>
    <property type="match status" value="1"/>
</dbReference>
<keyword evidence="2" id="KW-0472">Membrane</keyword>
<dbReference type="InterPro" id="IPR045121">
    <property type="entry name" value="CoAse"/>
</dbReference>
<dbReference type="InterPro" id="IPR015797">
    <property type="entry name" value="NUDIX_hydrolase-like_dom_sf"/>
</dbReference>
<feature type="transmembrane region" description="Helical" evidence="2">
    <location>
        <begin position="703"/>
        <end position="721"/>
    </location>
</feature>
<feature type="region of interest" description="Disordered" evidence="1">
    <location>
        <begin position="873"/>
        <end position="898"/>
    </location>
</feature>
<gene>
    <name evidence="4" type="ORF">yc1106_08131</name>
</gene>
<dbReference type="SUPFAM" id="SSF55811">
    <property type="entry name" value="Nudix"/>
    <property type="match status" value="1"/>
</dbReference>
<feature type="transmembrane region" description="Helical" evidence="2">
    <location>
        <begin position="733"/>
        <end position="751"/>
    </location>
</feature>
<dbReference type="InterPro" id="IPR000086">
    <property type="entry name" value="NUDIX_hydrolase_dom"/>
</dbReference>
<keyword evidence="5" id="KW-1185">Reference proteome</keyword>
<feature type="region of interest" description="Disordered" evidence="1">
    <location>
        <begin position="416"/>
        <end position="469"/>
    </location>
</feature>
<evidence type="ECO:0000256" key="1">
    <source>
        <dbReference type="SAM" id="MobiDB-lite"/>
    </source>
</evidence>
<dbReference type="CDD" id="cd03507">
    <property type="entry name" value="Delta12-FADS-like"/>
    <property type="match status" value="1"/>
</dbReference>
<dbReference type="GO" id="GO:0010945">
    <property type="term" value="F:coenzyme A diphosphatase activity"/>
    <property type="evidence" value="ECO:0007669"/>
    <property type="project" value="InterPro"/>
</dbReference>
<evidence type="ECO:0000313" key="5">
    <source>
        <dbReference type="Proteomes" id="UP001056012"/>
    </source>
</evidence>
<dbReference type="Gene3D" id="3.90.79.10">
    <property type="entry name" value="Nucleoside Triphosphate Pyrophosphohydrolase"/>
    <property type="match status" value="1"/>
</dbReference>
<keyword evidence="2" id="KW-1133">Transmembrane helix</keyword>